<dbReference type="EMBL" id="RSED01000032">
    <property type="protein sequence ID" value="RRS00933.1"/>
    <property type="molecule type" value="Genomic_DNA"/>
</dbReference>
<evidence type="ECO:0000313" key="2">
    <source>
        <dbReference type="EMBL" id="RRS00933.1"/>
    </source>
</evidence>
<keyword evidence="3" id="KW-1185">Reference proteome</keyword>
<feature type="chain" id="PRO_5019556952" evidence="1">
    <location>
        <begin position="26"/>
        <end position="117"/>
    </location>
</feature>
<dbReference type="RefSeq" id="WP_125245489.1">
    <property type="nucleotide sequence ID" value="NZ_RSED01000032.1"/>
</dbReference>
<dbReference type="OrthoDB" id="5571924at2"/>
<reference evidence="2 3" key="1">
    <citation type="submission" date="2018-12" db="EMBL/GenBank/DDBJ databases">
        <title>The whole draft genome of Aquabacterium sp. SJQ9.</title>
        <authorList>
            <person name="Sun L."/>
            <person name="Gao X."/>
            <person name="Chen W."/>
            <person name="Huang K."/>
        </authorList>
    </citation>
    <scope>NUCLEOTIDE SEQUENCE [LARGE SCALE GENOMIC DNA]</scope>
    <source>
        <strain evidence="2 3">SJQ9</strain>
    </source>
</reference>
<organism evidence="2 3">
    <name type="scientific">Aquabacterium soli</name>
    <dbReference type="NCBI Taxonomy" id="2493092"/>
    <lineage>
        <taxon>Bacteria</taxon>
        <taxon>Pseudomonadati</taxon>
        <taxon>Pseudomonadota</taxon>
        <taxon>Betaproteobacteria</taxon>
        <taxon>Burkholderiales</taxon>
        <taxon>Aquabacterium</taxon>
    </lineage>
</organism>
<dbReference type="AlphaFoldDB" id="A0A426V240"/>
<evidence type="ECO:0000313" key="3">
    <source>
        <dbReference type="Proteomes" id="UP000269265"/>
    </source>
</evidence>
<accession>A0A426V240</accession>
<protein>
    <submittedName>
        <fullName evidence="2">Uncharacterized protein</fullName>
    </submittedName>
</protein>
<name>A0A426V240_9BURK</name>
<evidence type="ECO:0000256" key="1">
    <source>
        <dbReference type="SAM" id="SignalP"/>
    </source>
</evidence>
<gene>
    <name evidence="2" type="ORF">EIP75_22725</name>
</gene>
<proteinExistence type="predicted"/>
<dbReference type="Proteomes" id="UP000269265">
    <property type="component" value="Unassembled WGS sequence"/>
</dbReference>
<feature type="signal peptide" evidence="1">
    <location>
        <begin position="1"/>
        <end position="25"/>
    </location>
</feature>
<comment type="caution">
    <text evidence="2">The sequence shown here is derived from an EMBL/GenBank/DDBJ whole genome shotgun (WGS) entry which is preliminary data.</text>
</comment>
<sequence length="117" mass="12076">MSKPSLRASLLAALTTLSISATAQAGVIVSGAWTPAGCGPKPEPPQLNLSTADAYNASVATVNSYRQSIRPYVDCVVKEANADIQAITQAATATQQGAKAANDKIQADVKAAEEKFK</sequence>
<keyword evidence="1" id="KW-0732">Signal</keyword>